<reference evidence="2 3" key="1">
    <citation type="submission" date="2018-07" db="EMBL/GenBank/DDBJ databases">
        <title>Genomic Encyclopedia of Type Strains, Phase IV (KMG-IV): sequencing the most valuable type-strain genomes for metagenomic binning, comparative biology and taxonomic classification.</title>
        <authorList>
            <person name="Goeker M."/>
        </authorList>
    </citation>
    <scope>NUCLEOTIDE SEQUENCE [LARGE SCALE GENOMIC DNA]</scope>
    <source>
        <strain evidence="2 3">DSM 14324</strain>
    </source>
</reference>
<dbReference type="GO" id="GO:0016020">
    <property type="term" value="C:membrane"/>
    <property type="evidence" value="ECO:0007669"/>
    <property type="project" value="InterPro"/>
</dbReference>
<dbReference type="PANTHER" id="PTHR36178:SF1">
    <property type="entry name" value="SODIUM_GLUTAMATE SYMPORTER"/>
    <property type="match status" value="1"/>
</dbReference>
<feature type="transmembrane region" description="Helical" evidence="1">
    <location>
        <begin position="67"/>
        <end position="87"/>
    </location>
</feature>
<dbReference type="OrthoDB" id="9801557at2"/>
<comment type="caution">
    <text evidence="2">The sequence shown here is derived from an EMBL/GenBank/DDBJ whole genome shotgun (WGS) entry which is preliminary data.</text>
</comment>
<gene>
    <name evidence="2" type="ORF">C8D72_1587</name>
</gene>
<name>A0A3D9DWJ0_9GAMM</name>
<evidence type="ECO:0000256" key="1">
    <source>
        <dbReference type="SAM" id="Phobius"/>
    </source>
</evidence>
<feature type="transmembrane region" description="Helical" evidence="1">
    <location>
        <begin position="170"/>
        <end position="194"/>
    </location>
</feature>
<dbReference type="Proteomes" id="UP000256334">
    <property type="component" value="Unassembled WGS sequence"/>
</dbReference>
<sequence length="467" mass="49751">MGSTFHGVIAFALMTALLVIGSLLRSRLPWLRASLVPGSIVAGAIGFAALSLGWIPGYSPQDFTALAFHFFTLSFMSLCLTGSPPAADGSERQSIVGGGLWLTLMWTASLGVQAVIGYAVMSGFDFVSGADLDPLLGAIATHGFTQGPGQALTYGTIWQNDYGIADAAQVGVIFASMGFIAAFAVGVPMARYFLKRGRNANRHSTLDDDFINGFHRPDTQPSAGKQVSHAGTVDSFAWHLGLLGVAYVITYLWLSLMQPLVAGNQVLSVFFSYNLFFAHGLTVCVLMRLAIDRLGWAHRVDDDTLKRITSASVDFMVVATLMSIQIAVLAALLLPILLVAACITLVTLFGALAIGRLSGPLGAERAVTAFGCCCGSTGTGLLLLRMLDADYSTSVPKELAFFNIAILIVNIPTLFFFAPIAPSLSPTVYLLIFGGYALITLACIPLLLRWQRRRNADAASHTTERPA</sequence>
<evidence type="ECO:0000313" key="3">
    <source>
        <dbReference type="Proteomes" id="UP000256334"/>
    </source>
</evidence>
<feature type="transmembrane region" description="Helical" evidence="1">
    <location>
        <begin position="266"/>
        <end position="291"/>
    </location>
</feature>
<dbReference type="PANTHER" id="PTHR36178">
    <property type="entry name" value="SLR0625 PROTEIN"/>
    <property type="match status" value="1"/>
</dbReference>
<protein>
    <submittedName>
        <fullName evidence="2">ESS family glutamate:Na+ symporter</fullName>
    </submittedName>
</protein>
<dbReference type="InterPro" id="IPR004445">
    <property type="entry name" value="GltS"/>
</dbReference>
<feature type="transmembrane region" description="Helical" evidence="1">
    <location>
        <begin position="36"/>
        <end position="55"/>
    </location>
</feature>
<keyword evidence="1" id="KW-0812">Transmembrane</keyword>
<proteinExistence type="predicted"/>
<feature type="transmembrane region" description="Helical" evidence="1">
    <location>
        <begin position="99"/>
        <end position="121"/>
    </location>
</feature>
<feature type="transmembrane region" description="Helical" evidence="1">
    <location>
        <begin position="427"/>
        <end position="448"/>
    </location>
</feature>
<evidence type="ECO:0000313" key="2">
    <source>
        <dbReference type="EMBL" id="REC94759.1"/>
    </source>
</evidence>
<feature type="transmembrane region" description="Helical" evidence="1">
    <location>
        <begin position="399"/>
        <end position="421"/>
    </location>
</feature>
<dbReference type="GO" id="GO:0015813">
    <property type="term" value="P:L-glutamate transmembrane transport"/>
    <property type="evidence" value="ECO:0007669"/>
    <property type="project" value="InterPro"/>
</dbReference>
<keyword evidence="3" id="KW-1185">Reference proteome</keyword>
<dbReference type="EMBL" id="QRDJ01000007">
    <property type="protein sequence ID" value="REC94759.1"/>
    <property type="molecule type" value="Genomic_DNA"/>
</dbReference>
<feature type="transmembrane region" description="Helical" evidence="1">
    <location>
        <begin position="236"/>
        <end position="254"/>
    </location>
</feature>
<keyword evidence="1" id="KW-1133">Transmembrane helix</keyword>
<dbReference type="GO" id="GO:0015501">
    <property type="term" value="F:glutamate:sodium symporter activity"/>
    <property type="evidence" value="ECO:0007669"/>
    <property type="project" value="InterPro"/>
</dbReference>
<feature type="transmembrane region" description="Helical" evidence="1">
    <location>
        <begin position="366"/>
        <end position="387"/>
    </location>
</feature>
<dbReference type="RefSeq" id="WP_115853859.1">
    <property type="nucleotide sequence ID" value="NZ_QRDJ01000007.1"/>
</dbReference>
<accession>A0A3D9DWJ0</accession>
<keyword evidence="1" id="KW-0472">Membrane</keyword>
<organism evidence="2 3">
    <name type="scientific">Kushneria indalinina DSM 14324</name>
    <dbReference type="NCBI Taxonomy" id="1122140"/>
    <lineage>
        <taxon>Bacteria</taxon>
        <taxon>Pseudomonadati</taxon>
        <taxon>Pseudomonadota</taxon>
        <taxon>Gammaproteobacteria</taxon>
        <taxon>Oceanospirillales</taxon>
        <taxon>Halomonadaceae</taxon>
        <taxon>Kushneria</taxon>
    </lineage>
</organism>
<feature type="transmembrane region" description="Helical" evidence="1">
    <location>
        <begin position="6"/>
        <end position="24"/>
    </location>
</feature>
<feature type="transmembrane region" description="Helical" evidence="1">
    <location>
        <begin position="326"/>
        <end position="354"/>
    </location>
</feature>
<dbReference type="Pfam" id="PF03616">
    <property type="entry name" value="Glt_symporter"/>
    <property type="match status" value="1"/>
</dbReference>
<dbReference type="AlphaFoldDB" id="A0A3D9DWJ0"/>